<comment type="cofactor">
    <cofactor evidence="1">
        <name>Mg(2+)</name>
        <dbReference type="ChEBI" id="CHEBI:18420"/>
    </cofactor>
</comment>
<dbReference type="GeneID" id="120056465"/>
<feature type="domain" description="Protein kinase" evidence="17">
    <location>
        <begin position="4"/>
        <end position="288"/>
    </location>
</feature>
<dbReference type="GO" id="GO:0005524">
    <property type="term" value="F:ATP binding"/>
    <property type="evidence" value="ECO:0007669"/>
    <property type="project" value="UniProtKB-UniRule"/>
</dbReference>
<name>A0A8U1ET22_SALNM</name>
<evidence type="ECO:0000256" key="11">
    <source>
        <dbReference type="ARBA" id="ARBA00022840"/>
    </source>
</evidence>
<feature type="binding site" evidence="15">
    <location>
        <position position="33"/>
    </location>
    <ligand>
        <name>ATP</name>
        <dbReference type="ChEBI" id="CHEBI:30616"/>
    </ligand>
</feature>
<organism evidence="18 19">
    <name type="scientific">Salvelinus namaycush</name>
    <name type="common">Lake trout</name>
    <name type="synonym">Salmo namaycush</name>
    <dbReference type="NCBI Taxonomy" id="8040"/>
    <lineage>
        <taxon>Eukaryota</taxon>
        <taxon>Metazoa</taxon>
        <taxon>Chordata</taxon>
        <taxon>Craniata</taxon>
        <taxon>Vertebrata</taxon>
        <taxon>Euteleostomi</taxon>
        <taxon>Actinopterygii</taxon>
        <taxon>Neopterygii</taxon>
        <taxon>Teleostei</taxon>
        <taxon>Protacanthopterygii</taxon>
        <taxon>Salmoniformes</taxon>
        <taxon>Salmonidae</taxon>
        <taxon>Salmoninae</taxon>
        <taxon>Salvelinus</taxon>
    </lineage>
</organism>
<feature type="region of interest" description="Disordered" evidence="16">
    <location>
        <begin position="503"/>
        <end position="538"/>
    </location>
</feature>
<keyword evidence="18" id="KW-1185">Reference proteome</keyword>
<dbReference type="FunFam" id="1.10.510.10:FF:000370">
    <property type="entry name" value="cyclin-dependent kinase-like 3 isoform X2"/>
    <property type="match status" value="1"/>
</dbReference>
<keyword evidence="5" id="KW-0963">Cytoplasm</keyword>
<dbReference type="InterPro" id="IPR011009">
    <property type="entry name" value="Kinase-like_dom_sf"/>
</dbReference>
<evidence type="ECO:0000256" key="7">
    <source>
        <dbReference type="ARBA" id="ARBA00022553"/>
    </source>
</evidence>
<evidence type="ECO:0000256" key="16">
    <source>
        <dbReference type="SAM" id="MobiDB-lite"/>
    </source>
</evidence>
<dbReference type="PROSITE" id="PS00107">
    <property type="entry name" value="PROTEIN_KINASE_ATP"/>
    <property type="match status" value="1"/>
</dbReference>
<dbReference type="RefSeq" id="XP_038860562.1">
    <property type="nucleotide sequence ID" value="XM_039004634.1"/>
</dbReference>
<dbReference type="GO" id="GO:0005737">
    <property type="term" value="C:cytoplasm"/>
    <property type="evidence" value="ECO:0007669"/>
    <property type="project" value="UniProtKB-SubCell"/>
</dbReference>
<comment type="similarity">
    <text evidence="3">Belongs to the protein kinase superfamily. CMGC Ser/Thr protein kinase family. CDC2/CDKX subfamily.</text>
</comment>
<keyword evidence="8" id="KW-0808">Transferase</keyword>
<dbReference type="Pfam" id="PF00069">
    <property type="entry name" value="Pkinase"/>
    <property type="match status" value="1"/>
</dbReference>
<keyword evidence="6" id="KW-0723">Serine/threonine-protein kinase</keyword>
<dbReference type="InterPro" id="IPR008271">
    <property type="entry name" value="Ser/Thr_kinase_AS"/>
</dbReference>
<comment type="catalytic activity">
    <reaction evidence="13">
        <text>L-seryl-[protein] + ATP = O-phospho-L-seryl-[protein] + ADP + H(+)</text>
        <dbReference type="Rhea" id="RHEA:17989"/>
        <dbReference type="Rhea" id="RHEA-COMP:9863"/>
        <dbReference type="Rhea" id="RHEA-COMP:11604"/>
        <dbReference type="ChEBI" id="CHEBI:15378"/>
        <dbReference type="ChEBI" id="CHEBI:29999"/>
        <dbReference type="ChEBI" id="CHEBI:30616"/>
        <dbReference type="ChEBI" id="CHEBI:83421"/>
        <dbReference type="ChEBI" id="CHEBI:456216"/>
        <dbReference type="EC" id="2.7.11.22"/>
    </reaction>
</comment>
<comment type="catalytic activity">
    <reaction evidence="12">
        <text>L-threonyl-[protein] + ATP = O-phospho-L-threonyl-[protein] + ADP + H(+)</text>
        <dbReference type="Rhea" id="RHEA:46608"/>
        <dbReference type="Rhea" id="RHEA-COMP:11060"/>
        <dbReference type="Rhea" id="RHEA-COMP:11605"/>
        <dbReference type="ChEBI" id="CHEBI:15378"/>
        <dbReference type="ChEBI" id="CHEBI:30013"/>
        <dbReference type="ChEBI" id="CHEBI:30616"/>
        <dbReference type="ChEBI" id="CHEBI:61977"/>
        <dbReference type="ChEBI" id="CHEBI:456216"/>
        <dbReference type="EC" id="2.7.11.22"/>
    </reaction>
</comment>
<dbReference type="SUPFAM" id="SSF56112">
    <property type="entry name" value="Protein kinase-like (PK-like)"/>
    <property type="match status" value="1"/>
</dbReference>
<dbReference type="AlphaFoldDB" id="A0A8U1ET22"/>
<dbReference type="FunFam" id="3.30.200.20:FF:000049">
    <property type="entry name" value="cyclin-dependent kinase-like 1 isoform X1"/>
    <property type="match status" value="1"/>
</dbReference>
<evidence type="ECO:0000256" key="5">
    <source>
        <dbReference type="ARBA" id="ARBA00022490"/>
    </source>
</evidence>
<feature type="compositionally biased region" description="Polar residues" evidence="16">
    <location>
        <begin position="449"/>
        <end position="463"/>
    </location>
</feature>
<accession>A0A8U1ET22</accession>
<dbReference type="GO" id="GO:0004693">
    <property type="term" value="F:cyclin-dependent protein serine/threonine kinase activity"/>
    <property type="evidence" value="ECO:0007669"/>
    <property type="project" value="UniProtKB-EC"/>
</dbReference>
<evidence type="ECO:0000256" key="15">
    <source>
        <dbReference type="PROSITE-ProRule" id="PRU10141"/>
    </source>
</evidence>
<dbReference type="KEGG" id="snh:120056465"/>
<evidence type="ECO:0000313" key="18">
    <source>
        <dbReference type="Proteomes" id="UP000808372"/>
    </source>
</evidence>
<dbReference type="InterPro" id="IPR050117">
    <property type="entry name" value="MAPK"/>
</dbReference>
<dbReference type="InterPro" id="IPR000719">
    <property type="entry name" value="Prot_kinase_dom"/>
</dbReference>
<dbReference type="PANTHER" id="PTHR24055">
    <property type="entry name" value="MITOGEN-ACTIVATED PROTEIN KINASE"/>
    <property type="match status" value="1"/>
</dbReference>
<dbReference type="Gene3D" id="3.30.200.20">
    <property type="entry name" value="Phosphorylase Kinase, domain 1"/>
    <property type="match status" value="1"/>
</dbReference>
<keyword evidence="10" id="KW-0418">Kinase</keyword>
<comment type="subcellular location">
    <subcellularLocation>
        <location evidence="2">Cytoplasm</location>
    </subcellularLocation>
</comment>
<evidence type="ECO:0000256" key="14">
    <source>
        <dbReference type="ARBA" id="ARBA00068081"/>
    </source>
</evidence>
<sequence length="538" mass="61394">MDMYENLGVVGEGSYGTVTKCRHKEIGHIVAIKRFNDKEEDKTMKKVIMREIKLLRKFRHENLVNMLEVFRFKKRLYVVFEYIDRTVLEDLERYPRGLDSKRLRKYMFQILRAMDYLHTSNIIHRDVKPENVLVSNSGVVKLCDFGFARTLAPTGEPLTDYVATRWYRAPELLVADNTYSKPVDVWAIGCLIIEMATSNAFLTGTSDLDQVHKIVSKVGPLTRHQQDLYFQNPIFAVASLPEVQLPGAAPRRKYHKLHFLVAEIVDSCLQIDPSHRAACSMLLVHRYFTKDGFVERFIPEIQALILKDAKVNHMHWIHSNSWEPQEDQGTGVLSSSSCNRKPVKDTEKDRRGKEPEQKHSRAGRRSEIRMTCSPVSSQTNRQPFTSTSTSTSIPDPPQSQDKAVAFTMPRINASNNLFAAVPVPCCMEVTKSRTDKVKRRPSPTDLAMGNSQLTDAPSQSDSHNNLQVEMSSLAKKKVKSVRDMRDVRFPGLPVFGHQIELKFTDVKHSRKEPKSRGREEDSRIPSLPSSDFTDHGNI</sequence>
<evidence type="ECO:0000256" key="6">
    <source>
        <dbReference type="ARBA" id="ARBA00022527"/>
    </source>
</evidence>
<feature type="compositionally biased region" description="Polar residues" evidence="16">
    <location>
        <begin position="373"/>
        <end position="384"/>
    </location>
</feature>
<dbReference type="SMART" id="SM00220">
    <property type="entry name" value="S_TKc"/>
    <property type="match status" value="1"/>
</dbReference>
<feature type="compositionally biased region" description="Basic and acidic residues" evidence="16">
    <location>
        <begin position="503"/>
        <end position="523"/>
    </location>
</feature>
<dbReference type="EC" id="2.7.11.22" evidence="4"/>
<evidence type="ECO:0000256" key="9">
    <source>
        <dbReference type="ARBA" id="ARBA00022741"/>
    </source>
</evidence>
<keyword evidence="9 15" id="KW-0547">Nucleotide-binding</keyword>
<evidence type="ECO:0000256" key="13">
    <source>
        <dbReference type="ARBA" id="ARBA00048367"/>
    </source>
</evidence>
<feature type="region of interest" description="Disordered" evidence="16">
    <location>
        <begin position="434"/>
        <end position="463"/>
    </location>
</feature>
<reference evidence="19" key="1">
    <citation type="submission" date="2025-08" db="UniProtKB">
        <authorList>
            <consortium name="RefSeq"/>
        </authorList>
    </citation>
    <scope>IDENTIFICATION</scope>
    <source>
        <tissue evidence="19">White muscle</tissue>
    </source>
</reference>
<feature type="region of interest" description="Disordered" evidence="16">
    <location>
        <begin position="322"/>
        <end position="401"/>
    </location>
</feature>
<protein>
    <recommendedName>
        <fullName evidence="14">Cyclin-dependent kinase-like 3</fullName>
        <ecNumber evidence="4">2.7.11.22</ecNumber>
    </recommendedName>
</protein>
<keyword evidence="11 15" id="KW-0067">ATP-binding</keyword>
<evidence type="ECO:0000256" key="2">
    <source>
        <dbReference type="ARBA" id="ARBA00004496"/>
    </source>
</evidence>
<dbReference type="PROSITE" id="PS00108">
    <property type="entry name" value="PROTEIN_KINASE_ST"/>
    <property type="match status" value="1"/>
</dbReference>
<dbReference type="Proteomes" id="UP000808372">
    <property type="component" value="Chromosome 12"/>
</dbReference>
<dbReference type="PROSITE" id="PS50011">
    <property type="entry name" value="PROTEIN_KINASE_DOM"/>
    <property type="match status" value="1"/>
</dbReference>
<evidence type="ECO:0000256" key="1">
    <source>
        <dbReference type="ARBA" id="ARBA00001946"/>
    </source>
</evidence>
<evidence type="ECO:0000259" key="17">
    <source>
        <dbReference type="PROSITE" id="PS50011"/>
    </source>
</evidence>
<proteinExistence type="inferred from homology"/>
<dbReference type="Gene3D" id="1.10.510.10">
    <property type="entry name" value="Transferase(Phosphotransferase) domain 1"/>
    <property type="match status" value="1"/>
</dbReference>
<gene>
    <name evidence="19" type="primary">LOC120056465</name>
</gene>
<evidence type="ECO:0000256" key="12">
    <source>
        <dbReference type="ARBA" id="ARBA00047811"/>
    </source>
</evidence>
<feature type="compositionally biased region" description="Basic and acidic residues" evidence="16">
    <location>
        <begin position="342"/>
        <end position="368"/>
    </location>
</feature>
<evidence type="ECO:0000256" key="10">
    <source>
        <dbReference type="ARBA" id="ARBA00022777"/>
    </source>
</evidence>
<evidence type="ECO:0000256" key="4">
    <source>
        <dbReference type="ARBA" id="ARBA00012425"/>
    </source>
</evidence>
<evidence type="ECO:0000256" key="3">
    <source>
        <dbReference type="ARBA" id="ARBA00006485"/>
    </source>
</evidence>
<feature type="compositionally biased region" description="Polar residues" evidence="16">
    <location>
        <begin position="322"/>
        <end position="339"/>
    </location>
</feature>
<evidence type="ECO:0000313" key="19">
    <source>
        <dbReference type="RefSeq" id="XP_038860562.1"/>
    </source>
</evidence>
<keyword evidence="7" id="KW-0597">Phosphoprotein</keyword>
<evidence type="ECO:0000256" key="8">
    <source>
        <dbReference type="ARBA" id="ARBA00022679"/>
    </source>
</evidence>
<dbReference type="InterPro" id="IPR017441">
    <property type="entry name" value="Protein_kinase_ATP_BS"/>
</dbReference>